<feature type="compositionally biased region" description="Basic residues" evidence="3">
    <location>
        <begin position="133"/>
        <end position="142"/>
    </location>
</feature>
<evidence type="ECO:0000256" key="1">
    <source>
        <dbReference type="ARBA" id="ARBA00008987"/>
    </source>
</evidence>
<sequence length="304" mass="33756">MAATGKSSGWVSAMLSGIRLMTRSMLPLWSKASLRLQWGMRVPPELKAVLMDDDYHHRWIEFNISRCAVHSSPRPRPIRHRRLAGATTASLAGEMAAAAKPTLLRLLQVAMALRRPRAPLALQVHPHIGAGPPRRRGPPRTPRRTEEAAVGVRKRSPGLAAEAEQRALASGREAAVLEFYSPRPRLCASLQGLVRELEGGAGGWTGFVIADAEDDRWLAERALASGRDAAVLEFYSPRLRLCVSLQGLVRELEDGAGGWTGFAIADAEDDRWLPEHLLSVFLESYRWHFNQKVQTVCAWWIMHT</sequence>
<proteinExistence type="inferred from homology"/>
<dbReference type="STRING" id="65489.A0A0D3HNP2"/>
<dbReference type="EnsemblPlants" id="OBART11G18920.1">
    <property type="protein sequence ID" value="OBART11G18920.1"/>
    <property type="gene ID" value="OBART11G18920"/>
</dbReference>
<keyword evidence="5" id="KW-1185">Reference proteome</keyword>
<feature type="region of interest" description="Disordered" evidence="3">
    <location>
        <begin position="125"/>
        <end position="156"/>
    </location>
</feature>
<reference evidence="4" key="2">
    <citation type="submission" date="2015-03" db="UniProtKB">
        <authorList>
            <consortium name="EnsemblPlants"/>
        </authorList>
    </citation>
    <scope>IDENTIFICATION</scope>
</reference>
<dbReference type="Proteomes" id="UP000026960">
    <property type="component" value="Chromosome 11"/>
</dbReference>
<evidence type="ECO:0000256" key="3">
    <source>
        <dbReference type="SAM" id="MobiDB-lite"/>
    </source>
</evidence>
<accession>A0A0D3HNP2</accession>
<protein>
    <submittedName>
        <fullName evidence="4">Uncharacterized protein</fullName>
    </submittedName>
</protein>
<name>A0A0D3HNP2_9ORYZ</name>
<dbReference type="PaxDb" id="65489-OBART11G18920.1"/>
<comment type="similarity">
    <text evidence="1">Belongs to the thioredoxin family.</text>
</comment>
<dbReference type="PANTHER" id="PTHR43601:SF11">
    <property type="entry name" value="EXPRESSED PROTEIN"/>
    <property type="match status" value="1"/>
</dbReference>
<dbReference type="AlphaFoldDB" id="A0A0D3HNP2"/>
<dbReference type="Gramene" id="OBART11G18920.1">
    <property type="protein sequence ID" value="OBART11G18920.1"/>
    <property type="gene ID" value="OBART11G18920"/>
</dbReference>
<dbReference type="GO" id="GO:0045454">
    <property type="term" value="P:cell redox homeostasis"/>
    <property type="evidence" value="ECO:0007669"/>
    <property type="project" value="TreeGrafter"/>
</dbReference>
<organism evidence="4">
    <name type="scientific">Oryza barthii</name>
    <dbReference type="NCBI Taxonomy" id="65489"/>
    <lineage>
        <taxon>Eukaryota</taxon>
        <taxon>Viridiplantae</taxon>
        <taxon>Streptophyta</taxon>
        <taxon>Embryophyta</taxon>
        <taxon>Tracheophyta</taxon>
        <taxon>Spermatophyta</taxon>
        <taxon>Magnoliopsida</taxon>
        <taxon>Liliopsida</taxon>
        <taxon>Poales</taxon>
        <taxon>Poaceae</taxon>
        <taxon>BOP clade</taxon>
        <taxon>Oryzoideae</taxon>
        <taxon>Oryzeae</taxon>
        <taxon>Oryzinae</taxon>
        <taxon>Oryza</taxon>
    </lineage>
</organism>
<dbReference type="PANTHER" id="PTHR43601">
    <property type="entry name" value="THIOREDOXIN, MITOCHONDRIAL"/>
    <property type="match status" value="1"/>
</dbReference>
<keyword evidence="2" id="KW-0676">Redox-active center</keyword>
<reference evidence="4" key="1">
    <citation type="journal article" date="2009" name="Rice">
        <title>De Novo Next Generation Sequencing of Plant Genomes.</title>
        <authorList>
            <person name="Rounsley S."/>
            <person name="Marri P.R."/>
            <person name="Yu Y."/>
            <person name="He R."/>
            <person name="Sisneros N."/>
            <person name="Goicoechea J.L."/>
            <person name="Lee S.J."/>
            <person name="Angelova A."/>
            <person name="Kudrna D."/>
            <person name="Luo M."/>
            <person name="Affourtit J."/>
            <person name="Desany B."/>
            <person name="Knight J."/>
            <person name="Niazi F."/>
            <person name="Egholm M."/>
            <person name="Wing R.A."/>
        </authorList>
    </citation>
    <scope>NUCLEOTIDE SEQUENCE [LARGE SCALE GENOMIC DNA]</scope>
    <source>
        <strain evidence="4">cv. IRGC 105608</strain>
    </source>
</reference>
<evidence type="ECO:0000313" key="5">
    <source>
        <dbReference type="Proteomes" id="UP000026960"/>
    </source>
</evidence>
<evidence type="ECO:0000313" key="4">
    <source>
        <dbReference type="EnsemblPlants" id="OBART11G18920.1"/>
    </source>
</evidence>
<evidence type="ECO:0000256" key="2">
    <source>
        <dbReference type="ARBA" id="ARBA00023284"/>
    </source>
</evidence>
<dbReference type="HOGENOM" id="CLU_916372_0_0_1"/>